<dbReference type="SUPFAM" id="SSF52540">
    <property type="entry name" value="P-loop containing nucleoside triphosphate hydrolases"/>
    <property type="match status" value="1"/>
</dbReference>
<dbReference type="GeneTree" id="ENSGT00940000162556"/>
<dbReference type="FunFam" id="3.40.50.300:FF:001809">
    <property type="entry name" value="Si:ch1073-365p7.2"/>
    <property type="match status" value="1"/>
</dbReference>
<dbReference type="InterPro" id="IPR006703">
    <property type="entry name" value="G_AIG1"/>
</dbReference>
<dbReference type="GO" id="GO:0005525">
    <property type="term" value="F:GTP binding"/>
    <property type="evidence" value="ECO:0007669"/>
    <property type="project" value="UniProtKB-KW"/>
</dbReference>
<reference evidence="5" key="1">
    <citation type="submission" date="2025-08" db="UniProtKB">
        <authorList>
            <consortium name="Ensembl"/>
        </authorList>
    </citation>
    <scope>IDENTIFICATION</scope>
</reference>
<evidence type="ECO:0000259" key="4">
    <source>
        <dbReference type="PROSITE" id="PS51720"/>
    </source>
</evidence>
<keyword evidence="3" id="KW-0342">GTP-binding</keyword>
<feature type="domain" description="AIG1-type G" evidence="4">
    <location>
        <begin position="31"/>
        <end position="232"/>
    </location>
</feature>
<dbReference type="PANTHER" id="PTHR10903">
    <property type="entry name" value="GTPASE, IMAP FAMILY MEMBER-RELATED"/>
    <property type="match status" value="1"/>
</dbReference>
<dbReference type="Ensembl" id="ENSACIT00000010140.1">
    <property type="protein sequence ID" value="ENSACIP00000009851.1"/>
    <property type="gene ID" value="ENSACIG00000007725.1"/>
</dbReference>
<keyword evidence="6" id="KW-1185">Reference proteome</keyword>
<proteinExistence type="inferred from homology"/>
<organism evidence="5 6">
    <name type="scientific">Amphilophus citrinellus</name>
    <name type="common">Midas cichlid</name>
    <name type="synonym">Cichlasoma citrinellum</name>
    <dbReference type="NCBI Taxonomy" id="61819"/>
    <lineage>
        <taxon>Eukaryota</taxon>
        <taxon>Metazoa</taxon>
        <taxon>Chordata</taxon>
        <taxon>Craniata</taxon>
        <taxon>Vertebrata</taxon>
        <taxon>Euteleostomi</taxon>
        <taxon>Actinopterygii</taxon>
        <taxon>Neopterygii</taxon>
        <taxon>Teleostei</taxon>
        <taxon>Neoteleostei</taxon>
        <taxon>Acanthomorphata</taxon>
        <taxon>Ovalentaria</taxon>
        <taxon>Cichlomorphae</taxon>
        <taxon>Cichliformes</taxon>
        <taxon>Cichlidae</taxon>
        <taxon>New World cichlids</taxon>
        <taxon>Cichlasomatinae</taxon>
        <taxon>Heroini</taxon>
        <taxon>Amphilophus</taxon>
    </lineage>
</organism>
<dbReference type="PROSITE" id="PS51720">
    <property type="entry name" value="G_AIG1"/>
    <property type="match status" value="1"/>
</dbReference>
<evidence type="ECO:0000313" key="6">
    <source>
        <dbReference type="Proteomes" id="UP000261340"/>
    </source>
</evidence>
<comment type="similarity">
    <text evidence="1">Belongs to the TRAFAC class TrmE-Era-EngA-EngB-Septin-like GTPase superfamily. AIG1/Toc34/Toc159-like paraseptin GTPase family. IAN subfamily.</text>
</comment>
<evidence type="ECO:0000256" key="2">
    <source>
        <dbReference type="ARBA" id="ARBA00022741"/>
    </source>
</evidence>
<protein>
    <recommendedName>
        <fullName evidence="4">AIG1-type G domain-containing protein</fullName>
    </recommendedName>
</protein>
<dbReference type="InterPro" id="IPR027417">
    <property type="entry name" value="P-loop_NTPase"/>
</dbReference>
<dbReference type="Gene3D" id="3.40.50.300">
    <property type="entry name" value="P-loop containing nucleotide triphosphate hydrolases"/>
    <property type="match status" value="1"/>
</dbReference>
<evidence type="ECO:0000313" key="5">
    <source>
        <dbReference type="Ensembl" id="ENSACIP00000009851.1"/>
    </source>
</evidence>
<dbReference type="OMA" id="VWGHCMV"/>
<evidence type="ECO:0000256" key="1">
    <source>
        <dbReference type="ARBA" id="ARBA00008535"/>
    </source>
</evidence>
<keyword evidence="2" id="KW-0547">Nucleotide-binding</keyword>
<sequence length="270" mass="30930">MLAGKHTVNKHIIYLTNPPSAFLLPERPRPVTDIRIVMFGAKGSGKTSAINAILGRENRPNLIRTAQCQARKGVVFGRQLTLVDTPGWWMNFFCDESSIFDQREQVLSLSLCPPGPHVFLLVIRVDRAFTETYRRATQEHLELISEHIWSRVILLFSFGDRLGGTPIEQYIESEGEALCWIVERCGNRYHVLNSRTKGEGFQVRELIAKIEETMTSCNTDWHYELERKELEQKKKNSCSDLFERHSRGRCHGSASGNKDVNTQWPLELCV</sequence>
<dbReference type="Pfam" id="PF04548">
    <property type="entry name" value="AIG1"/>
    <property type="match status" value="1"/>
</dbReference>
<dbReference type="PANTHER" id="PTHR10903:SF179">
    <property type="entry name" value="GTPASE IMAP FAMILY MEMBER 8"/>
    <property type="match status" value="1"/>
</dbReference>
<dbReference type="STRING" id="61819.ENSACIP00000009851"/>
<reference evidence="5" key="2">
    <citation type="submission" date="2025-09" db="UniProtKB">
        <authorList>
            <consortium name="Ensembl"/>
        </authorList>
    </citation>
    <scope>IDENTIFICATION</scope>
</reference>
<accession>A0A3Q0RGW0</accession>
<dbReference type="AlphaFoldDB" id="A0A3Q0RGW0"/>
<dbReference type="Proteomes" id="UP000261340">
    <property type="component" value="Unplaced"/>
</dbReference>
<name>A0A3Q0RGW0_AMPCI</name>
<dbReference type="InterPro" id="IPR045058">
    <property type="entry name" value="GIMA/IAN/Toc"/>
</dbReference>
<evidence type="ECO:0000256" key="3">
    <source>
        <dbReference type="ARBA" id="ARBA00023134"/>
    </source>
</evidence>